<dbReference type="PROSITE" id="PS51855">
    <property type="entry name" value="MGS"/>
    <property type="match status" value="1"/>
</dbReference>
<reference evidence="12" key="4">
    <citation type="submission" date="2023-01" db="EMBL/GenBank/DDBJ databases">
        <title>Draft genome sequence of Aliivibrio sifiae strain NBRC 105001.</title>
        <authorList>
            <person name="Sun Q."/>
            <person name="Mori K."/>
        </authorList>
    </citation>
    <scope>NUCLEOTIDE SEQUENCE</scope>
    <source>
        <strain evidence="12">NBRC 105001</strain>
    </source>
</reference>
<evidence type="ECO:0000256" key="3">
    <source>
        <dbReference type="ARBA" id="ARBA00007667"/>
    </source>
</evidence>
<evidence type="ECO:0000256" key="5">
    <source>
        <dbReference type="ARBA" id="ARBA00022755"/>
    </source>
</evidence>
<comment type="catalytic activity">
    <reaction evidence="8 10">
        <text>(6R)-10-formyltetrahydrofolate + 5-amino-1-(5-phospho-beta-D-ribosyl)imidazole-4-carboxamide = 5-formamido-1-(5-phospho-D-ribosyl)imidazole-4-carboxamide + (6S)-5,6,7,8-tetrahydrofolate</text>
        <dbReference type="Rhea" id="RHEA:22192"/>
        <dbReference type="ChEBI" id="CHEBI:57453"/>
        <dbReference type="ChEBI" id="CHEBI:58467"/>
        <dbReference type="ChEBI" id="CHEBI:58475"/>
        <dbReference type="ChEBI" id="CHEBI:195366"/>
        <dbReference type="EC" id="2.1.2.3"/>
    </reaction>
</comment>
<evidence type="ECO:0000256" key="1">
    <source>
        <dbReference type="ARBA" id="ARBA00004844"/>
    </source>
</evidence>
<dbReference type="PANTHER" id="PTHR11692:SF0">
    <property type="entry name" value="BIFUNCTIONAL PURINE BIOSYNTHESIS PROTEIN ATIC"/>
    <property type="match status" value="1"/>
</dbReference>
<organism evidence="13 14">
    <name type="scientific">Aliivibrio sifiae</name>
    <dbReference type="NCBI Taxonomy" id="566293"/>
    <lineage>
        <taxon>Bacteria</taxon>
        <taxon>Pseudomonadati</taxon>
        <taxon>Pseudomonadota</taxon>
        <taxon>Gammaproteobacteria</taxon>
        <taxon>Vibrionales</taxon>
        <taxon>Vibrionaceae</taxon>
        <taxon>Aliivibrio</taxon>
    </lineage>
</organism>
<dbReference type="SUPFAM" id="SSF52335">
    <property type="entry name" value="Methylglyoxal synthase-like"/>
    <property type="match status" value="1"/>
</dbReference>
<name>A0A2S7XLG1_9GAMM</name>
<dbReference type="NCBIfam" id="TIGR00355">
    <property type="entry name" value="purH"/>
    <property type="match status" value="1"/>
</dbReference>
<dbReference type="InterPro" id="IPR011607">
    <property type="entry name" value="MGS-like_dom"/>
</dbReference>
<dbReference type="InterPro" id="IPR016193">
    <property type="entry name" value="Cytidine_deaminase-like"/>
</dbReference>
<dbReference type="FunFam" id="3.40.140.20:FF:000002">
    <property type="entry name" value="Bifunctional purine biosynthesis protein PurH"/>
    <property type="match status" value="1"/>
</dbReference>
<evidence type="ECO:0000256" key="6">
    <source>
        <dbReference type="ARBA" id="ARBA00022801"/>
    </source>
</evidence>
<dbReference type="PIRSF" id="PIRSF000414">
    <property type="entry name" value="AICARFT_IMPCHas"/>
    <property type="match status" value="1"/>
</dbReference>
<evidence type="ECO:0000256" key="10">
    <source>
        <dbReference type="HAMAP-Rule" id="MF_00139"/>
    </source>
</evidence>
<evidence type="ECO:0000313" key="15">
    <source>
        <dbReference type="Proteomes" id="UP001156660"/>
    </source>
</evidence>
<dbReference type="Pfam" id="PF02142">
    <property type="entry name" value="MGS"/>
    <property type="match status" value="1"/>
</dbReference>
<dbReference type="InterPro" id="IPR024051">
    <property type="entry name" value="AICAR_Tfase_dup_dom_sf"/>
</dbReference>
<dbReference type="Proteomes" id="UP001156660">
    <property type="component" value="Unassembled WGS sequence"/>
</dbReference>
<dbReference type="GO" id="GO:0003937">
    <property type="term" value="F:IMP cyclohydrolase activity"/>
    <property type="evidence" value="ECO:0007669"/>
    <property type="project" value="UniProtKB-UniRule"/>
</dbReference>
<comment type="caution">
    <text evidence="13">The sequence shown here is derived from an EMBL/GenBank/DDBJ whole genome shotgun (WGS) entry which is preliminary data.</text>
</comment>
<dbReference type="AlphaFoldDB" id="A0A2S7XLG1"/>
<feature type="domain" description="MGS-like" evidence="11">
    <location>
        <begin position="1"/>
        <end position="148"/>
    </location>
</feature>
<dbReference type="Gene3D" id="3.40.140.20">
    <property type="match status" value="2"/>
</dbReference>
<reference evidence="15" key="3">
    <citation type="journal article" date="2019" name="Int. J. Syst. Evol. Microbiol.">
        <title>The Global Catalogue of Microorganisms (GCM) 10K type strain sequencing project: providing services to taxonomists for standard genome sequencing and annotation.</title>
        <authorList>
            <consortium name="The Broad Institute Genomics Platform"/>
            <consortium name="The Broad Institute Genome Sequencing Center for Infectious Disease"/>
            <person name="Wu L."/>
            <person name="Ma J."/>
        </authorList>
    </citation>
    <scope>NUCLEOTIDE SEQUENCE [LARGE SCALE GENOMIC DNA]</scope>
    <source>
        <strain evidence="15">NBRC 105001</strain>
    </source>
</reference>
<keyword evidence="15" id="KW-1185">Reference proteome</keyword>
<dbReference type="GO" id="GO:0004643">
    <property type="term" value="F:phosphoribosylaminoimidazolecarboxamide formyltransferase activity"/>
    <property type="evidence" value="ECO:0007669"/>
    <property type="project" value="UniProtKB-UniRule"/>
</dbReference>
<evidence type="ECO:0000313" key="13">
    <source>
        <dbReference type="EMBL" id="PQJ94579.1"/>
    </source>
</evidence>
<dbReference type="InterPro" id="IPR036914">
    <property type="entry name" value="MGS-like_dom_sf"/>
</dbReference>
<dbReference type="UniPathway" id="UPA00074">
    <property type="reaction ID" value="UER00133"/>
</dbReference>
<comment type="domain">
    <text evidence="10">The IMP cyclohydrolase activity resides in the N-terminal region.</text>
</comment>
<dbReference type="FunFam" id="3.40.50.1380:FF:000001">
    <property type="entry name" value="Bifunctional purine biosynthesis protein PurH"/>
    <property type="match status" value="1"/>
</dbReference>
<dbReference type="Proteomes" id="UP000239273">
    <property type="component" value="Unassembled WGS sequence"/>
</dbReference>
<keyword evidence="5 10" id="KW-0658">Purine biosynthesis</keyword>
<sequence>MNNPRPIRRALISVSDKTGIVEFAQALTERGVDILSTGGTARLLAEKNIPVTEVSDYTGFPEMMDGRVKTLHPKVHGGVLGRRGQDDDIMAQHGINPIDIVVVNLYPFAETVAKKGCTLADAVENIDIGGPTMVRSAAKNHKDVAIVVNAHDYDRVISEMDSNEKSLTQATRFDLAIAAFEHTASYDGMIANYFGTMVPSYGKNKEGDNESKFPRTFNQQFEKKQDMRYGENSHQAAAFYVEANPEEASVSTARQIQGKALSYNNIADTDAALECVKEFDEPACVIVKHANPCGVALGENVLEAYDRAFKTDPTSAFGGIIAFNRELDAATATAITERQFVEVIIAPSVSAEAIEIVAAKKNLRLLECGEWTTKTTGFDVKRVNGGLLVQDRDQGMVSEDELKVVSKRQPTAEELKDALFCWKVAKYVKSNAIVYSKGDMTIGVGAGQMSRVYSAKIAGIKAADEGLVVEGCAMASDAFFPFRDGIDAAAEAGIKCVIQPGGSMRDDEVIAAADEHGMAMIFTGMRHFRH</sequence>
<gene>
    <name evidence="10 12" type="primary">purH</name>
    <name evidence="13" type="ORF">BTO23_11120</name>
    <name evidence="12" type="ORF">GCM10007855_24850</name>
</gene>
<comment type="pathway">
    <text evidence="2 10">Purine metabolism; IMP biosynthesis via de novo pathway; 5-formamido-1-(5-phospho-D-ribosyl)imidazole-4-carboxamide from 5-amino-1-(5-phospho-D-ribosyl)imidazole-4-carboxamide (10-formyl THF route): step 1/1.</text>
</comment>
<dbReference type="SMART" id="SM00851">
    <property type="entry name" value="MGS"/>
    <property type="match status" value="1"/>
</dbReference>
<reference evidence="13 14" key="2">
    <citation type="submission" date="2016-12" db="EMBL/GenBank/DDBJ databases">
        <title>Diversity of luminous bacteria.</title>
        <authorList>
            <person name="Yoshizawa S."/>
            <person name="Kogure K."/>
        </authorList>
    </citation>
    <scope>NUCLEOTIDE SEQUENCE [LARGE SCALE GENOMIC DNA]</scope>
    <source>
        <strain evidence="13 14">NBRC 105001</strain>
    </source>
</reference>
<comment type="pathway">
    <text evidence="1 10">Purine metabolism; IMP biosynthesis via de novo pathway; IMP from 5-formamido-1-(5-phospho-D-ribosyl)imidazole-4-carboxamide: step 1/1.</text>
</comment>
<dbReference type="CDD" id="cd01421">
    <property type="entry name" value="IMPCH"/>
    <property type="match status" value="1"/>
</dbReference>
<dbReference type="EC" id="3.5.4.10" evidence="10"/>
<evidence type="ECO:0000256" key="9">
    <source>
        <dbReference type="ARBA" id="ARBA00050687"/>
    </source>
</evidence>
<evidence type="ECO:0000256" key="2">
    <source>
        <dbReference type="ARBA" id="ARBA00004954"/>
    </source>
</evidence>
<evidence type="ECO:0000259" key="11">
    <source>
        <dbReference type="PROSITE" id="PS51855"/>
    </source>
</evidence>
<dbReference type="RefSeq" id="WP_105063494.1">
    <property type="nucleotide sequence ID" value="NZ_BSOU01000006.1"/>
</dbReference>
<dbReference type="SUPFAM" id="SSF53927">
    <property type="entry name" value="Cytidine deaminase-like"/>
    <property type="match status" value="1"/>
</dbReference>
<dbReference type="HAMAP" id="MF_00139">
    <property type="entry name" value="PurH"/>
    <property type="match status" value="1"/>
</dbReference>
<keyword evidence="7 10" id="KW-0511">Multifunctional enzyme</keyword>
<proteinExistence type="inferred from homology"/>
<dbReference type="PANTHER" id="PTHR11692">
    <property type="entry name" value="BIFUNCTIONAL PURINE BIOSYNTHESIS PROTEIN PURH"/>
    <property type="match status" value="1"/>
</dbReference>
<dbReference type="FunFam" id="3.40.140.20:FF:000001">
    <property type="entry name" value="Bifunctional purine biosynthesis protein PurH"/>
    <property type="match status" value="1"/>
</dbReference>
<dbReference type="GO" id="GO:0006189">
    <property type="term" value="P:'de novo' IMP biosynthetic process"/>
    <property type="evidence" value="ECO:0007669"/>
    <property type="project" value="UniProtKB-UniRule"/>
</dbReference>
<evidence type="ECO:0000256" key="7">
    <source>
        <dbReference type="ARBA" id="ARBA00023268"/>
    </source>
</evidence>
<dbReference type="InterPro" id="IPR002695">
    <property type="entry name" value="PurH-like"/>
</dbReference>
<evidence type="ECO:0000256" key="8">
    <source>
        <dbReference type="ARBA" id="ARBA00050488"/>
    </source>
</evidence>
<dbReference type="NCBIfam" id="NF002049">
    <property type="entry name" value="PRK00881.1"/>
    <property type="match status" value="1"/>
</dbReference>
<accession>A0A2S7XLG1</accession>
<dbReference type="EMBL" id="BSOU01000006">
    <property type="protein sequence ID" value="GLR75611.1"/>
    <property type="molecule type" value="Genomic_DNA"/>
</dbReference>
<dbReference type="GO" id="GO:0005829">
    <property type="term" value="C:cytosol"/>
    <property type="evidence" value="ECO:0007669"/>
    <property type="project" value="TreeGrafter"/>
</dbReference>
<evidence type="ECO:0000313" key="14">
    <source>
        <dbReference type="Proteomes" id="UP000239273"/>
    </source>
</evidence>
<keyword evidence="6 10" id="KW-0378">Hydrolase</keyword>
<dbReference type="Gene3D" id="3.40.50.1380">
    <property type="entry name" value="Methylglyoxal synthase-like domain"/>
    <property type="match status" value="1"/>
</dbReference>
<evidence type="ECO:0000256" key="4">
    <source>
        <dbReference type="ARBA" id="ARBA00022679"/>
    </source>
</evidence>
<dbReference type="EC" id="2.1.2.3" evidence="10"/>
<evidence type="ECO:0000313" key="12">
    <source>
        <dbReference type="EMBL" id="GLR75611.1"/>
    </source>
</evidence>
<dbReference type="Pfam" id="PF01808">
    <property type="entry name" value="AICARFT_IMPCHas"/>
    <property type="match status" value="1"/>
</dbReference>
<comment type="similarity">
    <text evidence="3 10">Belongs to the PurH family.</text>
</comment>
<dbReference type="SMART" id="SM00798">
    <property type="entry name" value="AICARFT_IMPCHas"/>
    <property type="match status" value="1"/>
</dbReference>
<keyword evidence="4 10" id="KW-0808">Transferase</keyword>
<protein>
    <recommendedName>
        <fullName evidence="10">Bifunctional purine biosynthesis protein PurH</fullName>
    </recommendedName>
    <domain>
        <recommendedName>
            <fullName evidence="10">Phosphoribosylaminoimidazolecarboxamide formyltransferase</fullName>
            <ecNumber evidence="10">2.1.2.3</ecNumber>
        </recommendedName>
        <alternativeName>
            <fullName evidence="10">AICAR transformylase</fullName>
        </alternativeName>
    </domain>
    <domain>
        <recommendedName>
            <fullName evidence="10">IMP cyclohydrolase</fullName>
            <ecNumber evidence="10">3.5.4.10</ecNumber>
        </recommendedName>
        <alternativeName>
            <fullName evidence="10">ATIC</fullName>
        </alternativeName>
        <alternativeName>
            <fullName evidence="10">IMP synthase</fullName>
        </alternativeName>
        <alternativeName>
            <fullName evidence="10">Inosinicase</fullName>
        </alternativeName>
    </domain>
</protein>
<comment type="catalytic activity">
    <reaction evidence="9 10">
        <text>IMP + H2O = 5-formamido-1-(5-phospho-D-ribosyl)imidazole-4-carboxamide</text>
        <dbReference type="Rhea" id="RHEA:18445"/>
        <dbReference type="ChEBI" id="CHEBI:15377"/>
        <dbReference type="ChEBI" id="CHEBI:58053"/>
        <dbReference type="ChEBI" id="CHEBI:58467"/>
        <dbReference type="EC" id="3.5.4.10"/>
    </reaction>
</comment>
<dbReference type="OrthoDB" id="9802065at2"/>
<reference evidence="12" key="1">
    <citation type="journal article" date="2014" name="Int. J. Syst. Evol. Microbiol.">
        <title>Complete genome of a new Firmicutes species belonging to the dominant human colonic microbiota ('Ruminococcus bicirculans') reveals two chromosomes and a selective capacity to utilize plant glucans.</title>
        <authorList>
            <consortium name="NISC Comparative Sequencing Program"/>
            <person name="Wegmann U."/>
            <person name="Louis P."/>
            <person name="Goesmann A."/>
            <person name="Henrissat B."/>
            <person name="Duncan S.H."/>
            <person name="Flint H.J."/>
        </authorList>
    </citation>
    <scope>NUCLEOTIDE SEQUENCE</scope>
    <source>
        <strain evidence="12">NBRC 105001</strain>
    </source>
</reference>
<dbReference type="EMBL" id="MSCP01000001">
    <property type="protein sequence ID" value="PQJ94579.1"/>
    <property type="molecule type" value="Genomic_DNA"/>
</dbReference>